<dbReference type="InterPro" id="IPR011990">
    <property type="entry name" value="TPR-like_helical_dom_sf"/>
</dbReference>
<comment type="caution">
    <text evidence="2">The sequence shown here is derived from an EMBL/GenBank/DDBJ whole genome shotgun (WGS) entry which is preliminary data.</text>
</comment>
<evidence type="ECO:0008006" key="4">
    <source>
        <dbReference type="Google" id="ProtNLM"/>
    </source>
</evidence>
<gene>
    <name evidence="2" type="ORF">H6G03_33520</name>
</gene>
<name>A0A926VLF8_9CYAN</name>
<evidence type="ECO:0000313" key="2">
    <source>
        <dbReference type="EMBL" id="MBD2185925.1"/>
    </source>
</evidence>
<keyword evidence="3" id="KW-1185">Reference proteome</keyword>
<reference evidence="2" key="2">
    <citation type="submission" date="2020-08" db="EMBL/GenBank/DDBJ databases">
        <authorList>
            <person name="Chen M."/>
            <person name="Teng W."/>
            <person name="Zhao L."/>
            <person name="Hu C."/>
            <person name="Zhou Y."/>
            <person name="Han B."/>
            <person name="Song L."/>
            <person name="Shu W."/>
        </authorList>
    </citation>
    <scope>NUCLEOTIDE SEQUENCE</scope>
    <source>
        <strain evidence="2">FACHB-1375</strain>
    </source>
</reference>
<dbReference type="AlphaFoldDB" id="A0A926VLF8"/>
<proteinExistence type="predicted"/>
<accession>A0A926VLF8</accession>
<dbReference type="InterPro" id="IPR019734">
    <property type="entry name" value="TPR_rpt"/>
</dbReference>
<dbReference type="SMART" id="SM00028">
    <property type="entry name" value="TPR"/>
    <property type="match status" value="2"/>
</dbReference>
<feature type="repeat" description="TPR" evidence="1">
    <location>
        <begin position="25"/>
        <end position="58"/>
    </location>
</feature>
<evidence type="ECO:0000313" key="3">
    <source>
        <dbReference type="Proteomes" id="UP000641646"/>
    </source>
</evidence>
<dbReference type="RefSeq" id="WP_190474728.1">
    <property type="nucleotide sequence ID" value="NZ_JACJPW010000152.1"/>
</dbReference>
<dbReference type="Gene3D" id="1.25.40.10">
    <property type="entry name" value="Tetratricopeptide repeat domain"/>
    <property type="match status" value="1"/>
</dbReference>
<protein>
    <recommendedName>
        <fullName evidence="4">Tetratricopeptide repeat protein</fullName>
    </recommendedName>
</protein>
<dbReference type="SUPFAM" id="SSF48452">
    <property type="entry name" value="TPR-like"/>
    <property type="match status" value="1"/>
</dbReference>
<dbReference type="PROSITE" id="PS50005">
    <property type="entry name" value="TPR"/>
    <property type="match status" value="1"/>
</dbReference>
<organism evidence="2 3">
    <name type="scientific">Aerosakkonema funiforme FACHB-1375</name>
    <dbReference type="NCBI Taxonomy" id="2949571"/>
    <lineage>
        <taxon>Bacteria</taxon>
        <taxon>Bacillati</taxon>
        <taxon>Cyanobacteriota</taxon>
        <taxon>Cyanophyceae</taxon>
        <taxon>Oscillatoriophycideae</taxon>
        <taxon>Aerosakkonematales</taxon>
        <taxon>Aerosakkonemataceae</taxon>
        <taxon>Aerosakkonema</taxon>
    </lineage>
</organism>
<dbReference type="PANTHER" id="PTHR47908">
    <property type="match status" value="1"/>
</dbReference>
<reference evidence="2" key="1">
    <citation type="journal article" date="2015" name="ISME J.">
        <title>Draft Genome Sequence of Streptomyces incarnatus NRRL8089, which Produces the Nucleoside Antibiotic Sinefungin.</title>
        <authorList>
            <person name="Oshima K."/>
            <person name="Hattori M."/>
            <person name="Shimizu H."/>
            <person name="Fukuda K."/>
            <person name="Nemoto M."/>
            <person name="Inagaki K."/>
            <person name="Tamura T."/>
        </authorList>
    </citation>
    <scope>NUCLEOTIDE SEQUENCE</scope>
    <source>
        <strain evidence="2">FACHB-1375</strain>
    </source>
</reference>
<sequence>MASHISLVVELSSWNNVIRAHPYNAKAYIRRGMANFKLAEIDRSIQDFDTAEKLDPSVAPYLWQRGLSFYYAERFVEGAKQFELDLTVNSQDVEETVWRYLCIARLEGAIAARNSLLVVKNDPRQVMNWIYELYAGNRTPDDVLAAGEKEGNSARFYSHLYVGLYYESETEQEKAQKFITKAAQEYQLDDYMWYLANVHQQLRGWS</sequence>
<keyword evidence="1" id="KW-0802">TPR repeat</keyword>
<dbReference type="PANTHER" id="PTHR47908:SF2">
    <property type="entry name" value="TETRATRICOPEPTIDE REPEAT (TPR)-LIKE SUPERFAMILY PROTEIN"/>
    <property type="match status" value="1"/>
</dbReference>
<evidence type="ECO:0000256" key="1">
    <source>
        <dbReference type="PROSITE-ProRule" id="PRU00339"/>
    </source>
</evidence>
<dbReference type="EMBL" id="JACJPW010000152">
    <property type="protein sequence ID" value="MBD2185925.1"/>
    <property type="molecule type" value="Genomic_DNA"/>
</dbReference>
<dbReference type="Proteomes" id="UP000641646">
    <property type="component" value="Unassembled WGS sequence"/>
</dbReference>